<dbReference type="RefSeq" id="XP_021880466.1">
    <property type="nucleotide sequence ID" value="XM_022027871.1"/>
</dbReference>
<dbReference type="OrthoDB" id="2414229at2759"/>
<reference evidence="3 4" key="1">
    <citation type="submission" date="2016-07" db="EMBL/GenBank/DDBJ databases">
        <title>Pervasive Adenine N6-methylation of Active Genes in Fungi.</title>
        <authorList>
            <consortium name="DOE Joint Genome Institute"/>
            <person name="Mondo S.J."/>
            <person name="Dannebaum R.O."/>
            <person name="Kuo R.C."/>
            <person name="Labutti K."/>
            <person name="Haridas S."/>
            <person name="Kuo A."/>
            <person name="Salamov A."/>
            <person name="Ahrendt S.R."/>
            <person name="Lipzen A."/>
            <person name="Sullivan W."/>
            <person name="Andreopoulos W.B."/>
            <person name="Clum A."/>
            <person name="Lindquist E."/>
            <person name="Daum C."/>
            <person name="Ramamoorthy G.K."/>
            <person name="Gryganskyi A."/>
            <person name="Culley D."/>
            <person name="Magnuson J.K."/>
            <person name="James T.Y."/>
            <person name="O'Malley M.A."/>
            <person name="Stajich J.E."/>
            <person name="Spatafora J.W."/>
            <person name="Visel A."/>
            <person name="Grigoriev I.V."/>
        </authorList>
    </citation>
    <scope>NUCLEOTIDE SEQUENCE [LARGE SCALE GENOMIC DNA]</scope>
    <source>
        <strain evidence="3 4">NRRL 3116</strain>
    </source>
</reference>
<keyword evidence="4" id="KW-1185">Reference proteome</keyword>
<dbReference type="Proteomes" id="UP000193648">
    <property type="component" value="Unassembled WGS sequence"/>
</dbReference>
<feature type="transmembrane region" description="Helical" evidence="2">
    <location>
        <begin position="32"/>
        <end position="53"/>
    </location>
</feature>
<keyword evidence="2" id="KW-1133">Transmembrane helix</keyword>
<evidence type="ECO:0000256" key="1">
    <source>
        <dbReference type="SAM" id="MobiDB-lite"/>
    </source>
</evidence>
<name>A0A1Y2GKD9_9FUNG</name>
<sequence length="765" mass="85534">MGLSLIGILKVSLWLQTGSLLALTYLLVDSGAWIGAGLTAIGLCFVVIGVSAAHIRSLGYLYCYAALLSIWAFLAVLHVIIILGLITISKNLISPVLLVGQKIIENASHPFKTAVSAFYGVHAVSCCISIMCIICLRVATIDPVSKFDIQNPKGRLESIRHSLHHHSLGQIDGSNSNSSSNSNITSRCNKGISQLSQRLLGLGQAAVAPLESTNTGQDKPREFANMHEPHYQERPPSCKVREPQHGHEKDRRTLSMDSNVSHLPQEERVPQIVITLEDDGACEFLSNRAPNTAAAPLSIELKSDTTNRDITIYIPDQHYDLGNSLLEGSSKPSDTIHETIQSGKSVKTTPKDDVYIGSAEQPLTKIKSDKLEHIIEGFEYISPGLSNITTLDGIPRQNQVQNYQCLHNDYEFPSSKSYIPVLDSGTSTETEMPTNLQQRRQLQQKNQELNQQKSIRTSHGNESSYTLKPSSRPATPIRQSSISQQRLYKIGEDDEIEFDTEDRSQNYNRRICGQRPAIQVNFTDTHIYLINNGRNGDNVELPQSTNEQRLDIIPLQYRQERINGDYTFTENEIIPITSIKGRDSMASSTSGLANIASMFSKTKKQGPANVCNSSSSSNRKPLGTFVIPTIIIYPDEEENKAARVLSERDIEYLSMMPPVPLRPLIQPWEDAGHDNDHYDEAADDGYSIEEYDMYGHEKSRIELDNENELRQQRQQQRQQEYQHHHQRLQEHATIDGEFDPYALDVPINLEIDLNGLTHGDMITTL</sequence>
<proteinExistence type="predicted"/>
<protein>
    <submittedName>
        <fullName evidence="3">Uncharacterized protein</fullName>
    </submittedName>
</protein>
<feature type="region of interest" description="Disordered" evidence="1">
    <location>
        <begin position="443"/>
        <end position="483"/>
    </location>
</feature>
<feature type="region of interest" description="Disordered" evidence="1">
    <location>
        <begin position="229"/>
        <end position="254"/>
    </location>
</feature>
<organism evidence="3 4">
    <name type="scientific">Lobosporangium transversale</name>
    <dbReference type="NCBI Taxonomy" id="64571"/>
    <lineage>
        <taxon>Eukaryota</taxon>
        <taxon>Fungi</taxon>
        <taxon>Fungi incertae sedis</taxon>
        <taxon>Mucoromycota</taxon>
        <taxon>Mortierellomycotina</taxon>
        <taxon>Mortierellomycetes</taxon>
        <taxon>Mortierellales</taxon>
        <taxon>Mortierellaceae</taxon>
        <taxon>Lobosporangium</taxon>
    </lineage>
</organism>
<feature type="region of interest" description="Disordered" evidence="1">
    <location>
        <begin position="709"/>
        <end position="733"/>
    </location>
</feature>
<feature type="compositionally biased region" description="Polar residues" evidence="1">
    <location>
        <begin position="454"/>
        <end position="483"/>
    </location>
</feature>
<dbReference type="EMBL" id="MCFF01000023">
    <property type="protein sequence ID" value="ORZ13385.1"/>
    <property type="molecule type" value="Genomic_DNA"/>
</dbReference>
<dbReference type="AlphaFoldDB" id="A0A1Y2GKD9"/>
<keyword evidence="2" id="KW-0472">Membrane</keyword>
<evidence type="ECO:0000313" key="3">
    <source>
        <dbReference type="EMBL" id="ORZ13385.1"/>
    </source>
</evidence>
<comment type="caution">
    <text evidence="3">The sequence shown here is derived from an EMBL/GenBank/DDBJ whole genome shotgun (WGS) entry which is preliminary data.</text>
</comment>
<gene>
    <name evidence="3" type="ORF">BCR41DRAFT_387210</name>
</gene>
<evidence type="ECO:0000313" key="4">
    <source>
        <dbReference type="Proteomes" id="UP000193648"/>
    </source>
</evidence>
<dbReference type="GeneID" id="33569714"/>
<feature type="compositionally biased region" description="Basic and acidic residues" evidence="1">
    <location>
        <begin position="720"/>
        <end position="733"/>
    </location>
</feature>
<dbReference type="InParanoid" id="A0A1Y2GKD9"/>
<feature type="compositionally biased region" description="Basic and acidic residues" evidence="1">
    <location>
        <begin position="239"/>
        <end position="254"/>
    </location>
</feature>
<evidence type="ECO:0000256" key="2">
    <source>
        <dbReference type="SAM" id="Phobius"/>
    </source>
</evidence>
<feature type="transmembrane region" description="Helical" evidence="2">
    <location>
        <begin position="60"/>
        <end position="88"/>
    </location>
</feature>
<feature type="compositionally biased region" description="Low complexity" evidence="1">
    <location>
        <begin position="443"/>
        <end position="453"/>
    </location>
</feature>
<keyword evidence="2" id="KW-0812">Transmembrane</keyword>
<accession>A0A1Y2GKD9</accession>